<dbReference type="KEGG" id="crq:GCK72_009605"/>
<name>A0A6A5H2Z4_CAERE</name>
<dbReference type="GeneID" id="78774906"/>
<organism evidence="3 4">
    <name type="scientific">Caenorhabditis remanei</name>
    <name type="common">Caenorhabditis vulgaris</name>
    <dbReference type="NCBI Taxonomy" id="31234"/>
    <lineage>
        <taxon>Eukaryota</taxon>
        <taxon>Metazoa</taxon>
        <taxon>Ecdysozoa</taxon>
        <taxon>Nematoda</taxon>
        <taxon>Chromadorea</taxon>
        <taxon>Rhabditida</taxon>
        <taxon>Rhabditina</taxon>
        <taxon>Rhabditomorpha</taxon>
        <taxon>Rhabditoidea</taxon>
        <taxon>Rhabditidae</taxon>
        <taxon>Peloderinae</taxon>
        <taxon>Caenorhabditis</taxon>
    </lineage>
</organism>
<proteinExistence type="predicted"/>
<dbReference type="AlphaFoldDB" id="A0A6A5H2Z4"/>
<feature type="signal peptide" evidence="1">
    <location>
        <begin position="1"/>
        <end position="21"/>
    </location>
</feature>
<protein>
    <recommendedName>
        <fullName evidence="2">DUF7107 domain-containing protein</fullName>
    </recommendedName>
</protein>
<reference evidence="3 4" key="1">
    <citation type="submission" date="2019-12" db="EMBL/GenBank/DDBJ databases">
        <title>Chromosome-level assembly of the Caenorhabditis remanei genome.</title>
        <authorList>
            <person name="Teterina A.A."/>
            <person name="Willis J.H."/>
            <person name="Phillips P.C."/>
        </authorList>
    </citation>
    <scope>NUCLEOTIDE SEQUENCE [LARGE SCALE GENOMIC DNA]</scope>
    <source>
        <strain evidence="3 4">PX506</strain>
        <tissue evidence="3">Whole organism</tissue>
    </source>
</reference>
<evidence type="ECO:0000313" key="4">
    <source>
        <dbReference type="Proteomes" id="UP000483820"/>
    </source>
</evidence>
<feature type="domain" description="DUF7107" evidence="2">
    <location>
        <begin position="97"/>
        <end position="142"/>
    </location>
</feature>
<dbReference type="RefSeq" id="XP_053587031.1">
    <property type="nucleotide sequence ID" value="XM_053727454.1"/>
</dbReference>
<gene>
    <name evidence="3" type="ORF">GCK72_009605</name>
</gene>
<dbReference type="InterPro" id="IPR055531">
    <property type="entry name" value="DUF7107"/>
</dbReference>
<feature type="chain" id="PRO_5025402747" description="DUF7107 domain-containing protein" evidence="1">
    <location>
        <begin position="22"/>
        <end position="200"/>
    </location>
</feature>
<dbReference type="CTD" id="78774906"/>
<evidence type="ECO:0000256" key="1">
    <source>
        <dbReference type="SAM" id="SignalP"/>
    </source>
</evidence>
<keyword evidence="1" id="KW-0732">Signal</keyword>
<comment type="caution">
    <text evidence="3">The sequence shown here is derived from an EMBL/GenBank/DDBJ whole genome shotgun (WGS) entry which is preliminary data.</text>
</comment>
<evidence type="ECO:0000259" key="2">
    <source>
        <dbReference type="Pfam" id="PF23416"/>
    </source>
</evidence>
<evidence type="ECO:0000313" key="3">
    <source>
        <dbReference type="EMBL" id="KAF1761349.1"/>
    </source>
</evidence>
<sequence length="200" mass="21170">MKNLLIVSVLIVGALCHGFLGDDGQVCSDANDCVSRFCFNGKCVTPPRRSYTGIVGHSAMPACGGRCSLGELCAHGECVSSSSIPIRRFSSAKPKLCSTIIDCGSSQLCVDGKCVVDNGHGGLCSSDAYCPNGFICIDGKCSESRRRFSSAEPKPCSTIACLNRDNRRRFSLPCTAPCGPGQRCINGVCVGIDMLHNGWY</sequence>
<dbReference type="EMBL" id="WUAV01000003">
    <property type="protein sequence ID" value="KAF1761349.1"/>
    <property type="molecule type" value="Genomic_DNA"/>
</dbReference>
<dbReference type="PANTHER" id="PTHR36519">
    <property type="entry name" value="FIP (FUNGUS-INDUCED PROTEIN) RELATED-RELATED"/>
    <property type="match status" value="1"/>
</dbReference>
<dbReference type="Proteomes" id="UP000483820">
    <property type="component" value="Chromosome III"/>
</dbReference>
<accession>A0A6A5H2Z4</accession>
<dbReference type="PANTHER" id="PTHR36519:SF9">
    <property type="entry name" value="EB DOMAIN-CONTAINING PROTEIN-RELATED"/>
    <property type="match status" value="1"/>
</dbReference>
<dbReference type="Pfam" id="PF23416">
    <property type="entry name" value="DUF7107"/>
    <property type="match status" value="1"/>
</dbReference>